<evidence type="ECO:0000256" key="6">
    <source>
        <dbReference type="ARBA" id="ARBA00023136"/>
    </source>
</evidence>
<dbReference type="GO" id="GO:0006417">
    <property type="term" value="P:regulation of translation"/>
    <property type="evidence" value="ECO:0007669"/>
    <property type="project" value="TreeGrafter"/>
</dbReference>
<keyword evidence="5 9" id="KW-1133">Transmembrane helix</keyword>
<keyword evidence="12" id="KW-1185">Reference proteome</keyword>
<evidence type="ECO:0000256" key="9">
    <source>
        <dbReference type="SAM" id="Phobius"/>
    </source>
</evidence>
<dbReference type="Proteomes" id="UP000564704">
    <property type="component" value="Unassembled WGS sequence"/>
</dbReference>
<dbReference type="GO" id="GO:0016989">
    <property type="term" value="F:sigma factor antagonist activity"/>
    <property type="evidence" value="ECO:0007669"/>
    <property type="project" value="TreeGrafter"/>
</dbReference>
<evidence type="ECO:0000256" key="5">
    <source>
        <dbReference type="ARBA" id="ARBA00022989"/>
    </source>
</evidence>
<dbReference type="InterPro" id="IPR041916">
    <property type="entry name" value="Anti_sigma_zinc_sf"/>
</dbReference>
<evidence type="ECO:0000313" key="11">
    <source>
        <dbReference type="EMBL" id="MRU14369.1"/>
    </source>
</evidence>
<feature type="domain" description="Anti-sigma K factor RskA C-terminal" evidence="10">
    <location>
        <begin position="97"/>
        <end position="223"/>
    </location>
</feature>
<comment type="subcellular location">
    <subcellularLocation>
        <location evidence="2">Cell membrane</location>
    </subcellularLocation>
    <subcellularLocation>
        <location evidence="1">Membrane</location>
        <topology evidence="1">Single-pass membrane protein</topology>
    </subcellularLocation>
</comment>
<dbReference type="OrthoDB" id="9816387at2"/>
<evidence type="ECO:0000256" key="2">
    <source>
        <dbReference type="ARBA" id="ARBA00004236"/>
    </source>
</evidence>
<evidence type="ECO:0000256" key="1">
    <source>
        <dbReference type="ARBA" id="ARBA00004167"/>
    </source>
</evidence>
<protein>
    <recommendedName>
        <fullName evidence="8">Regulator of SigK</fullName>
    </recommendedName>
    <alternativeName>
        <fullName evidence="7">Sigma-K anti-sigma factor RskA</fullName>
    </alternativeName>
</protein>
<dbReference type="PANTHER" id="PTHR37461:SF1">
    <property type="entry name" value="ANTI-SIGMA-K FACTOR RSKA"/>
    <property type="match status" value="1"/>
</dbReference>
<dbReference type="Gene3D" id="1.10.10.1320">
    <property type="entry name" value="Anti-sigma factor, zinc-finger domain"/>
    <property type="match status" value="1"/>
</dbReference>
<accession>A0A844CQW3</accession>
<dbReference type="InterPro" id="IPR051474">
    <property type="entry name" value="Anti-sigma-K/W_factor"/>
</dbReference>
<evidence type="ECO:0000313" key="12">
    <source>
        <dbReference type="Proteomes" id="UP000564704"/>
    </source>
</evidence>
<keyword evidence="4 9" id="KW-0812">Transmembrane</keyword>
<proteinExistence type="predicted"/>
<sequence>MSDELPDRDADKALAGEYALGLLPADEAAAFESRLVNEPELRAFYAEWCEDLAGLTDRIEPVAPPPWLHARIESELFGSTGHKTSFMRWVAGFLGGLAAAALALGLIFGADLVPSGPQAPTDPVYVAEVSAEDGSLVVAASYDADAGELFVDRREGDAREGRALELWLIAGENAPVSLGVLPGEAQAALAVPEGLRPQLDGGVLAISDEPPGGSPTGAPTGDVLAVGEITNT</sequence>
<evidence type="ECO:0000256" key="8">
    <source>
        <dbReference type="ARBA" id="ARBA00030803"/>
    </source>
</evidence>
<keyword evidence="6 9" id="KW-0472">Membrane</keyword>
<dbReference type="InterPro" id="IPR018764">
    <property type="entry name" value="RskA_C"/>
</dbReference>
<name>A0A844CQW3_9RHOB</name>
<dbReference type="RefSeq" id="WP_154148744.1">
    <property type="nucleotide sequence ID" value="NZ_SZWE01000001.1"/>
</dbReference>
<keyword evidence="3" id="KW-1003">Cell membrane</keyword>
<reference evidence="11 12" key="1">
    <citation type="submission" date="2019-05" db="EMBL/GenBank/DDBJ databases">
        <title>Roseovarius bejariae sp. nov., a moderately halophylic bacterium isolated from a saline soil in Rambla Salada (Murcia).</title>
        <authorList>
            <person name="Castro D.J."/>
            <person name="Gomez-Altuve A."/>
            <person name="Reina J.C."/>
            <person name="Rodriguez M."/>
            <person name="Sampedro I."/>
            <person name="Llamas I."/>
            <person name="Martinez-Checa F."/>
        </authorList>
    </citation>
    <scope>NUCLEOTIDE SEQUENCE [LARGE SCALE GENOMIC DNA]</scope>
    <source>
        <strain evidence="11 12">A21</strain>
    </source>
</reference>
<evidence type="ECO:0000256" key="4">
    <source>
        <dbReference type="ARBA" id="ARBA00022692"/>
    </source>
</evidence>
<comment type="caution">
    <text evidence="11">The sequence shown here is derived from an EMBL/GenBank/DDBJ whole genome shotgun (WGS) entry which is preliminary data.</text>
</comment>
<organism evidence="11 12">
    <name type="scientific">Roseovarius bejariae</name>
    <dbReference type="NCBI Taxonomy" id="2576383"/>
    <lineage>
        <taxon>Bacteria</taxon>
        <taxon>Pseudomonadati</taxon>
        <taxon>Pseudomonadota</taxon>
        <taxon>Alphaproteobacteria</taxon>
        <taxon>Rhodobacterales</taxon>
        <taxon>Roseobacteraceae</taxon>
        <taxon>Roseovarius</taxon>
    </lineage>
</organism>
<dbReference type="Pfam" id="PF10099">
    <property type="entry name" value="RskA_C"/>
    <property type="match status" value="1"/>
</dbReference>
<feature type="transmembrane region" description="Helical" evidence="9">
    <location>
        <begin position="89"/>
        <end position="110"/>
    </location>
</feature>
<dbReference type="GO" id="GO:0005886">
    <property type="term" value="C:plasma membrane"/>
    <property type="evidence" value="ECO:0007669"/>
    <property type="project" value="UniProtKB-SubCell"/>
</dbReference>
<dbReference type="PANTHER" id="PTHR37461">
    <property type="entry name" value="ANTI-SIGMA-K FACTOR RSKA"/>
    <property type="match status" value="1"/>
</dbReference>
<dbReference type="EMBL" id="SZWE01000001">
    <property type="protein sequence ID" value="MRU14369.1"/>
    <property type="molecule type" value="Genomic_DNA"/>
</dbReference>
<evidence type="ECO:0000256" key="3">
    <source>
        <dbReference type="ARBA" id="ARBA00022475"/>
    </source>
</evidence>
<evidence type="ECO:0000256" key="7">
    <source>
        <dbReference type="ARBA" id="ARBA00029829"/>
    </source>
</evidence>
<evidence type="ECO:0000259" key="10">
    <source>
        <dbReference type="Pfam" id="PF10099"/>
    </source>
</evidence>
<gene>
    <name evidence="11" type="ORF">FDP25_02885</name>
</gene>
<dbReference type="AlphaFoldDB" id="A0A844CQW3"/>